<dbReference type="RefSeq" id="WP_382339128.1">
    <property type="nucleotide sequence ID" value="NZ_JBHSSK010000026.1"/>
</dbReference>
<dbReference type="EMBL" id="JBHSSK010000026">
    <property type="protein sequence ID" value="MFC6207832.1"/>
    <property type="molecule type" value="Genomic_DNA"/>
</dbReference>
<gene>
    <name evidence="2" type="ORF">ACFP1G_10210</name>
</gene>
<reference evidence="3" key="1">
    <citation type="journal article" date="2019" name="Int. J. Syst. Evol. Microbiol.">
        <title>The Global Catalogue of Microorganisms (GCM) 10K type strain sequencing project: providing services to taxonomists for standard genome sequencing and annotation.</title>
        <authorList>
            <consortium name="The Broad Institute Genomics Platform"/>
            <consortium name="The Broad Institute Genome Sequencing Center for Infectious Disease"/>
            <person name="Wu L."/>
            <person name="Ma J."/>
        </authorList>
    </citation>
    <scope>NUCLEOTIDE SEQUENCE [LARGE SCALE GENOMIC DNA]</scope>
    <source>
        <strain evidence="3">CCM 8905</strain>
    </source>
</reference>
<feature type="non-terminal residue" evidence="2">
    <location>
        <position position="1"/>
    </location>
</feature>
<organism evidence="2 3">
    <name type="scientific">Levilactobacillus tongjiangensis</name>
    <dbReference type="NCBI Taxonomy" id="2486023"/>
    <lineage>
        <taxon>Bacteria</taxon>
        <taxon>Bacillati</taxon>
        <taxon>Bacillota</taxon>
        <taxon>Bacilli</taxon>
        <taxon>Lactobacillales</taxon>
        <taxon>Lactobacillaceae</taxon>
        <taxon>Levilactobacillus</taxon>
    </lineage>
</organism>
<accession>A0ABW1SUK1</accession>
<evidence type="ECO:0000313" key="3">
    <source>
        <dbReference type="Proteomes" id="UP001596254"/>
    </source>
</evidence>
<dbReference type="PANTHER" id="PTHR33498:SF1">
    <property type="entry name" value="TRANSPOSASE FOR INSERTION SEQUENCE ELEMENT IS1557"/>
    <property type="match status" value="1"/>
</dbReference>
<protein>
    <submittedName>
        <fullName evidence="2">Transposase</fullName>
    </submittedName>
</protein>
<dbReference type="Pfam" id="PF01610">
    <property type="entry name" value="DDE_Tnp_ISL3"/>
    <property type="match status" value="1"/>
</dbReference>
<dbReference type="InterPro" id="IPR047951">
    <property type="entry name" value="Transpos_ISL3"/>
</dbReference>
<evidence type="ECO:0000313" key="2">
    <source>
        <dbReference type="EMBL" id="MFC6207832.1"/>
    </source>
</evidence>
<feature type="domain" description="Transposase IS204/IS1001/IS1096/IS1165 DDE" evidence="1">
    <location>
        <begin position="1"/>
        <end position="218"/>
    </location>
</feature>
<proteinExistence type="predicted"/>
<keyword evidence="3" id="KW-1185">Reference proteome</keyword>
<sequence length="234" mass="28154">GRRNKDIKEFFLNHYSLTNRSNVTRVVMDFNSQYQLIIHQIFPNSIIVADNFHLVQMVLRSLNQTRVQLMRRFPKESREYRVLKHYWRLYLESYKDLEKNKPQWYSHLKDHLTQEQLVLEGLDLSEEFTNTYYSAHALVESIRKRDFSAFIEALGEVENVSPQLLTTIKTFIQKKQFIQNMTNCSISNGPIEGVNRKIKQIKRTAYGYRNWINFSYRIQIEFKIRIQKRGPIRK</sequence>
<evidence type="ECO:0000259" key="1">
    <source>
        <dbReference type="Pfam" id="PF01610"/>
    </source>
</evidence>
<comment type="caution">
    <text evidence="2">The sequence shown here is derived from an EMBL/GenBank/DDBJ whole genome shotgun (WGS) entry which is preliminary data.</text>
</comment>
<dbReference type="InterPro" id="IPR002560">
    <property type="entry name" value="Transposase_DDE"/>
</dbReference>
<dbReference type="Proteomes" id="UP001596254">
    <property type="component" value="Unassembled WGS sequence"/>
</dbReference>
<name>A0ABW1SUK1_9LACO</name>
<dbReference type="PANTHER" id="PTHR33498">
    <property type="entry name" value="TRANSPOSASE FOR INSERTION SEQUENCE ELEMENT IS1557"/>
    <property type="match status" value="1"/>
</dbReference>